<dbReference type="InterPro" id="IPR021458">
    <property type="entry name" value="Rv0495c"/>
</dbReference>
<evidence type="ECO:0000313" key="3">
    <source>
        <dbReference type="Proteomes" id="UP001267426"/>
    </source>
</evidence>
<protein>
    <submittedName>
        <fullName evidence="2">DUF3109 family protein</fullName>
    </submittedName>
</protein>
<organism evidence="2 3">
    <name type="scientific">Rubrivirga litoralis</name>
    <dbReference type="NCBI Taxonomy" id="3075598"/>
    <lineage>
        <taxon>Bacteria</taxon>
        <taxon>Pseudomonadati</taxon>
        <taxon>Rhodothermota</taxon>
        <taxon>Rhodothermia</taxon>
        <taxon>Rhodothermales</taxon>
        <taxon>Rubricoccaceae</taxon>
        <taxon>Rubrivirga</taxon>
    </lineage>
</organism>
<dbReference type="RefSeq" id="WP_311662825.1">
    <property type="nucleotide sequence ID" value="NZ_JAVRHT010000013.1"/>
</dbReference>
<evidence type="ECO:0000313" key="2">
    <source>
        <dbReference type="EMBL" id="MDT0631482.1"/>
    </source>
</evidence>
<dbReference type="Proteomes" id="UP001267426">
    <property type="component" value="Unassembled WGS sequence"/>
</dbReference>
<keyword evidence="3" id="KW-1185">Reference proteome</keyword>
<proteinExistence type="inferred from homology"/>
<name>A0ABU3BQC3_9BACT</name>
<evidence type="ECO:0000256" key="1">
    <source>
        <dbReference type="ARBA" id="ARBA00093770"/>
    </source>
</evidence>
<comment type="caution">
    <text evidence="2">The sequence shown here is derived from an EMBL/GenBank/DDBJ whole genome shotgun (WGS) entry which is preliminary data.</text>
</comment>
<accession>A0ABU3BQC3</accession>
<gene>
    <name evidence="2" type="ORF">RM540_06925</name>
</gene>
<sequence length="217" mass="23641">MFSVDHVLVSDALLDAPFACHLGSCFGACCVHGDRGAPVEPDERAALEAALPAVEAKLRPEALREIARNGVWEGDEREGYGTTTVGGRECVFVTYDGGGARPIAKCSLQEAFWAGRTDFEKPVSCHLYPLRVESYGEGADAVDVLNYERIDLCRPAVPHGERTGVQLADFLERPLTRKYGEAWFGRFREALRQRRLDVGIGPQEAAPPAPVDSEVAP</sequence>
<comment type="similarity">
    <text evidence="1">Belongs to the Rv0495c family.</text>
</comment>
<dbReference type="Pfam" id="PF11307">
    <property type="entry name" value="DUF3109"/>
    <property type="match status" value="1"/>
</dbReference>
<dbReference type="EMBL" id="JAVRHT010000013">
    <property type="protein sequence ID" value="MDT0631482.1"/>
    <property type="molecule type" value="Genomic_DNA"/>
</dbReference>
<reference evidence="2 3" key="1">
    <citation type="submission" date="2023-09" db="EMBL/GenBank/DDBJ databases">
        <authorList>
            <person name="Rey-Velasco X."/>
        </authorList>
    </citation>
    <scope>NUCLEOTIDE SEQUENCE [LARGE SCALE GENOMIC DNA]</scope>
    <source>
        <strain evidence="2 3">F394</strain>
    </source>
</reference>